<keyword evidence="4 9" id="KW-0456">Lyase</keyword>
<dbReference type="EMBL" id="JBHUHT010000011">
    <property type="protein sequence ID" value="MFD2096058.1"/>
    <property type="molecule type" value="Genomic_DNA"/>
</dbReference>
<feature type="domain" description="Tetrapyrrole biosynthesis uroporphyrinogen III synthase" evidence="10">
    <location>
        <begin position="20"/>
        <end position="234"/>
    </location>
</feature>
<dbReference type="InterPro" id="IPR039793">
    <property type="entry name" value="UROS/Hem4"/>
</dbReference>
<dbReference type="Proteomes" id="UP001597380">
    <property type="component" value="Unassembled WGS sequence"/>
</dbReference>
<evidence type="ECO:0000313" key="12">
    <source>
        <dbReference type="Proteomes" id="UP001597380"/>
    </source>
</evidence>
<dbReference type="EC" id="4.2.1.75" evidence="3 9"/>
<dbReference type="PANTHER" id="PTHR38042">
    <property type="entry name" value="UROPORPHYRINOGEN-III SYNTHASE, CHLOROPLASTIC"/>
    <property type="match status" value="1"/>
</dbReference>
<dbReference type="PANTHER" id="PTHR38042:SF1">
    <property type="entry name" value="UROPORPHYRINOGEN-III SYNTHASE, CHLOROPLASTIC"/>
    <property type="match status" value="1"/>
</dbReference>
<dbReference type="SUPFAM" id="SSF69618">
    <property type="entry name" value="HemD-like"/>
    <property type="match status" value="1"/>
</dbReference>
<dbReference type="InterPro" id="IPR003754">
    <property type="entry name" value="4pyrrol_synth_uPrphyn_synth"/>
</dbReference>
<evidence type="ECO:0000313" key="11">
    <source>
        <dbReference type="EMBL" id="MFD2096058.1"/>
    </source>
</evidence>
<evidence type="ECO:0000256" key="1">
    <source>
        <dbReference type="ARBA" id="ARBA00004772"/>
    </source>
</evidence>
<dbReference type="RefSeq" id="WP_345341025.1">
    <property type="nucleotide sequence ID" value="NZ_BAABLI010000017.1"/>
</dbReference>
<comment type="pathway">
    <text evidence="1 9">Porphyrin-containing compound metabolism; protoporphyrin-IX biosynthesis; coproporphyrinogen-III from 5-aminolevulinate: step 3/4.</text>
</comment>
<dbReference type="Pfam" id="PF02602">
    <property type="entry name" value="HEM4"/>
    <property type="match status" value="1"/>
</dbReference>
<gene>
    <name evidence="11" type="ORF">ACFSJ3_08685</name>
</gene>
<organism evidence="11 12">
    <name type="scientific">Corallincola platygyrae</name>
    <dbReference type="NCBI Taxonomy" id="1193278"/>
    <lineage>
        <taxon>Bacteria</taxon>
        <taxon>Pseudomonadati</taxon>
        <taxon>Pseudomonadota</taxon>
        <taxon>Gammaproteobacteria</taxon>
        <taxon>Alteromonadales</taxon>
        <taxon>Psychromonadaceae</taxon>
        <taxon>Corallincola</taxon>
    </lineage>
</organism>
<dbReference type="CDD" id="cd06578">
    <property type="entry name" value="HemD"/>
    <property type="match status" value="1"/>
</dbReference>
<dbReference type="Gene3D" id="3.40.50.10090">
    <property type="match status" value="2"/>
</dbReference>
<dbReference type="InterPro" id="IPR036108">
    <property type="entry name" value="4pyrrol_syn_uPrphyn_synt_sf"/>
</dbReference>
<comment type="caution">
    <text evidence="11">The sequence shown here is derived from an EMBL/GenBank/DDBJ whole genome shotgun (WGS) entry which is preliminary data.</text>
</comment>
<comment type="similarity">
    <text evidence="2 9">Belongs to the uroporphyrinogen-III synthase family.</text>
</comment>
<dbReference type="GO" id="GO:0004852">
    <property type="term" value="F:uroporphyrinogen-III synthase activity"/>
    <property type="evidence" value="ECO:0007669"/>
    <property type="project" value="UniProtKB-EC"/>
</dbReference>
<evidence type="ECO:0000256" key="2">
    <source>
        <dbReference type="ARBA" id="ARBA00008133"/>
    </source>
</evidence>
<keyword evidence="12" id="KW-1185">Reference proteome</keyword>
<comment type="function">
    <text evidence="6 9">Catalyzes cyclization of the linear tetrapyrrole, hydroxymethylbilane, to the macrocyclic uroporphyrinogen III.</text>
</comment>
<reference evidence="12" key="1">
    <citation type="journal article" date="2019" name="Int. J. Syst. Evol. Microbiol.">
        <title>The Global Catalogue of Microorganisms (GCM) 10K type strain sequencing project: providing services to taxonomists for standard genome sequencing and annotation.</title>
        <authorList>
            <consortium name="The Broad Institute Genomics Platform"/>
            <consortium name="The Broad Institute Genome Sequencing Center for Infectious Disease"/>
            <person name="Wu L."/>
            <person name="Ma J."/>
        </authorList>
    </citation>
    <scope>NUCLEOTIDE SEQUENCE [LARGE SCALE GENOMIC DNA]</scope>
    <source>
        <strain evidence="12">CGMCC 1.10992</strain>
    </source>
</reference>
<keyword evidence="5 9" id="KW-0627">Porphyrin biosynthesis</keyword>
<name>A0ABW4XP02_9GAMM</name>
<evidence type="ECO:0000256" key="3">
    <source>
        <dbReference type="ARBA" id="ARBA00013109"/>
    </source>
</evidence>
<proteinExistence type="inferred from homology"/>
<evidence type="ECO:0000256" key="5">
    <source>
        <dbReference type="ARBA" id="ARBA00023244"/>
    </source>
</evidence>
<evidence type="ECO:0000256" key="7">
    <source>
        <dbReference type="ARBA" id="ARBA00040167"/>
    </source>
</evidence>
<sequence length="253" mass="27377">MQKDTAVRVLVTRPEGRGEALQHQLSKLGLFAHCLPLQSIVPSDNLPTLAQRISRLPDSALIIGTSHYAITFLSSVPGFRWPDCHYIAVGKATAQAWQESGVDAQIPETPSSEGVLAMPESGLVQERNVFVLKGLGGRTLLSETMRARGAKVANLEIYQRQAMPLSEPLTSLILRLQLNTILATSGELVTLISDALNGQPKLKQELTLLVPSKRVQEIAQSLNFTSIINTHSASDEAVLRVLSELNQTGNANG</sequence>
<evidence type="ECO:0000256" key="4">
    <source>
        <dbReference type="ARBA" id="ARBA00023239"/>
    </source>
</evidence>
<evidence type="ECO:0000256" key="9">
    <source>
        <dbReference type="RuleBase" id="RU366031"/>
    </source>
</evidence>
<evidence type="ECO:0000256" key="6">
    <source>
        <dbReference type="ARBA" id="ARBA00037589"/>
    </source>
</evidence>
<protein>
    <recommendedName>
        <fullName evidence="7 9">Uroporphyrinogen-III synthase</fullName>
        <ecNumber evidence="3 9">4.2.1.75</ecNumber>
    </recommendedName>
</protein>
<accession>A0ABW4XP02</accession>
<evidence type="ECO:0000259" key="10">
    <source>
        <dbReference type="Pfam" id="PF02602"/>
    </source>
</evidence>
<comment type="catalytic activity">
    <reaction evidence="8 9">
        <text>hydroxymethylbilane = uroporphyrinogen III + H2O</text>
        <dbReference type="Rhea" id="RHEA:18965"/>
        <dbReference type="ChEBI" id="CHEBI:15377"/>
        <dbReference type="ChEBI" id="CHEBI:57308"/>
        <dbReference type="ChEBI" id="CHEBI:57845"/>
        <dbReference type="EC" id="4.2.1.75"/>
    </reaction>
</comment>
<evidence type="ECO:0000256" key="8">
    <source>
        <dbReference type="ARBA" id="ARBA00048617"/>
    </source>
</evidence>